<proteinExistence type="predicted"/>
<comment type="caution">
    <text evidence="2">The sequence shown here is derived from an EMBL/GenBank/DDBJ whole genome shotgun (WGS) entry which is preliminary data.</text>
</comment>
<keyword evidence="3" id="KW-1185">Reference proteome</keyword>
<dbReference type="GO" id="GO:0003824">
    <property type="term" value="F:catalytic activity"/>
    <property type="evidence" value="ECO:0007669"/>
    <property type="project" value="InterPro"/>
</dbReference>
<dbReference type="Proteomes" id="UP001152795">
    <property type="component" value="Unassembled WGS sequence"/>
</dbReference>
<reference evidence="2" key="1">
    <citation type="submission" date="2020-04" db="EMBL/GenBank/DDBJ databases">
        <authorList>
            <person name="Alioto T."/>
            <person name="Alioto T."/>
            <person name="Gomez Garrido J."/>
        </authorList>
    </citation>
    <scope>NUCLEOTIDE SEQUENCE</scope>
    <source>
        <strain evidence="2">A484AB</strain>
    </source>
</reference>
<dbReference type="SUPFAM" id="SSF56219">
    <property type="entry name" value="DNase I-like"/>
    <property type="match status" value="1"/>
</dbReference>
<gene>
    <name evidence="2" type="ORF">PACLA_8A026298</name>
</gene>
<accession>A0A7D9K805</accession>
<dbReference type="Gene3D" id="3.60.10.10">
    <property type="entry name" value="Endonuclease/exonuclease/phosphatase"/>
    <property type="match status" value="1"/>
</dbReference>
<feature type="domain" description="Endonuclease/exonuclease/phosphatase" evidence="1">
    <location>
        <begin position="266"/>
        <end position="374"/>
    </location>
</feature>
<dbReference type="InterPro" id="IPR036691">
    <property type="entry name" value="Endo/exonu/phosph_ase_sf"/>
</dbReference>
<dbReference type="EMBL" id="CACRXK020028868">
    <property type="protein sequence ID" value="CAB4041754.1"/>
    <property type="molecule type" value="Genomic_DNA"/>
</dbReference>
<evidence type="ECO:0000313" key="2">
    <source>
        <dbReference type="EMBL" id="CAB4041754.1"/>
    </source>
</evidence>
<dbReference type="AlphaFoldDB" id="A0A7D9K805"/>
<dbReference type="OrthoDB" id="10068389at2759"/>
<feature type="non-terminal residue" evidence="2">
    <location>
        <position position="1"/>
    </location>
</feature>
<organism evidence="2 3">
    <name type="scientific">Paramuricea clavata</name>
    <name type="common">Red gorgonian</name>
    <name type="synonym">Violescent sea-whip</name>
    <dbReference type="NCBI Taxonomy" id="317549"/>
    <lineage>
        <taxon>Eukaryota</taxon>
        <taxon>Metazoa</taxon>
        <taxon>Cnidaria</taxon>
        <taxon>Anthozoa</taxon>
        <taxon>Octocorallia</taxon>
        <taxon>Malacalcyonacea</taxon>
        <taxon>Plexauridae</taxon>
        <taxon>Paramuricea</taxon>
    </lineage>
</organism>
<evidence type="ECO:0000313" key="3">
    <source>
        <dbReference type="Proteomes" id="UP001152795"/>
    </source>
</evidence>
<dbReference type="PANTHER" id="PTHR33395:SF22">
    <property type="entry name" value="REVERSE TRANSCRIPTASE DOMAIN-CONTAINING PROTEIN"/>
    <property type="match status" value="1"/>
</dbReference>
<sequence>LMMPIKAMLNLAVVVYLILSVKKPSMVNSNSCCYSFNGEVPNSIKDTYHAASIWNYQHEKGIYLQPKYALQILLILAGDVELLPGPSHMCINCTKTIRKNQSIGICSICNIQVHTKCLIDRFDNEIKKLYCSMCYVNNDQSTTSCDESGYEDLNKFMKAKKLKIFHQNVNGLTNKINHIRLLLHETHKNLHILGISESHLNNHTTSEEVTVDGYVMIRKDRTSGSGGGVCIYIRNDLHWQERPDLQTDGIEALWLEVFFEKSKSILLCTLYRPPDSSKHLINNFEPKFDDMVSTAVSDGKEVIITGDLNCDYLLPSKHKSIKNCLKLNGLKQVINQPTRITPESKTLIDIVATTHDQHLMKHIVYPNSISDHDLVGRIRKMNCRRFQPRKIHTRNFSRGL</sequence>
<dbReference type="CDD" id="cd15489">
    <property type="entry name" value="PHD_SF"/>
    <property type="match status" value="1"/>
</dbReference>
<dbReference type="Pfam" id="PF14529">
    <property type="entry name" value="Exo_endo_phos_2"/>
    <property type="match status" value="1"/>
</dbReference>
<name>A0A7D9K805_PARCT</name>
<dbReference type="PANTHER" id="PTHR33395">
    <property type="entry name" value="TRANSCRIPTASE, PUTATIVE-RELATED-RELATED"/>
    <property type="match status" value="1"/>
</dbReference>
<evidence type="ECO:0000259" key="1">
    <source>
        <dbReference type="Pfam" id="PF14529"/>
    </source>
</evidence>
<protein>
    <recommendedName>
        <fullName evidence="1">Endonuclease/exonuclease/phosphatase domain-containing protein</fullName>
    </recommendedName>
</protein>
<dbReference type="InterPro" id="IPR005135">
    <property type="entry name" value="Endo/exonuclease/phosphatase"/>
</dbReference>